<proteinExistence type="predicted"/>
<keyword evidence="2" id="KW-0472">Membrane</keyword>
<feature type="transmembrane region" description="Helical" evidence="2">
    <location>
        <begin position="197"/>
        <end position="218"/>
    </location>
</feature>
<reference evidence="3" key="1">
    <citation type="submission" date="2023-10" db="EMBL/GenBank/DDBJ databases">
        <authorList>
            <person name="Chen Y."/>
            <person name="Shah S."/>
            <person name="Dougan E. K."/>
            <person name="Thang M."/>
            <person name="Chan C."/>
        </authorList>
    </citation>
    <scope>NUCLEOTIDE SEQUENCE [LARGE SCALE GENOMIC DNA]</scope>
</reference>
<keyword evidence="2" id="KW-0812">Transmembrane</keyword>
<gene>
    <name evidence="3" type="ORF">PCOR1329_LOCUS56106</name>
</gene>
<feature type="transmembrane region" description="Helical" evidence="2">
    <location>
        <begin position="156"/>
        <end position="174"/>
    </location>
</feature>
<feature type="region of interest" description="Disordered" evidence="1">
    <location>
        <begin position="794"/>
        <end position="850"/>
    </location>
</feature>
<feature type="region of interest" description="Disordered" evidence="1">
    <location>
        <begin position="931"/>
        <end position="952"/>
    </location>
</feature>
<dbReference type="Proteomes" id="UP001189429">
    <property type="component" value="Unassembled WGS sequence"/>
</dbReference>
<feature type="transmembrane region" description="Helical" evidence="2">
    <location>
        <begin position="46"/>
        <end position="67"/>
    </location>
</feature>
<feature type="compositionally biased region" description="Gly residues" evidence="1">
    <location>
        <begin position="825"/>
        <end position="834"/>
    </location>
</feature>
<feature type="compositionally biased region" description="Basic and acidic residues" evidence="1">
    <location>
        <begin position="934"/>
        <end position="946"/>
    </location>
</feature>
<evidence type="ECO:0000256" key="1">
    <source>
        <dbReference type="SAM" id="MobiDB-lite"/>
    </source>
</evidence>
<evidence type="ECO:0000313" key="3">
    <source>
        <dbReference type="EMBL" id="CAK0869868.1"/>
    </source>
</evidence>
<feature type="compositionally biased region" description="Low complexity" evidence="1">
    <location>
        <begin position="804"/>
        <end position="824"/>
    </location>
</feature>
<evidence type="ECO:0000256" key="2">
    <source>
        <dbReference type="SAM" id="Phobius"/>
    </source>
</evidence>
<feature type="transmembrane region" description="Helical" evidence="2">
    <location>
        <begin position="108"/>
        <end position="127"/>
    </location>
</feature>
<keyword evidence="4" id="KW-1185">Reference proteome</keyword>
<accession>A0ABN9VD79</accession>
<name>A0ABN9VD79_9DINO</name>
<protein>
    <submittedName>
        <fullName evidence="3">Uncharacterized protein</fullName>
    </submittedName>
</protein>
<feature type="transmembrane region" description="Helical" evidence="2">
    <location>
        <begin position="79"/>
        <end position="96"/>
    </location>
</feature>
<dbReference type="EMBL" id="CAUYUJ010016896">
    <property type="protein sequence ID" value="CAK0869868.1"/>
    <property type="molecule type" value="Genomic_DNA"/>
</dbReference>
<feature type="region of interest" description="Disordered" evidence="1">
    <location>
        <begin position="458"/>
        <end position="478"/>
    </location>
</feature>
<feature type="compositionally biased region" description="Basic and acidic residues" evidence="1">
    <location>
        <begin position="838"/>
        <end position="850"/>
    </location>
</feature>
<keyword evidence="2" id="KW-1133">Transmembrane helix</keyword>
<organism evidence="3 4">
    <name type="scientific">Prorocentrum cordatum</name>
    <dbReference type="NCBI Taxonomy" id="2364126"/>
    <lineage>
        <taxon>Eukaryota</taxon>
        <taxon>Sar</taxon>
        <taxon>Alveolata</taxon>
        <taxon>Dinophyceae</taxon>
        <taxon>Prorocentrales</taxon>
        <taxon>Prorocentraceae</taxon>
        <taxon>Prorocentrum</taxon>
    </lineage>
</organism>
<evidence type="ECO:0000313" key="4">
    <source>
        <dbReference type="Proteomes" id="UP001189429"/>
    </source>
</evidence>
<sequence>MSLSMSWGTFGSHSWSFRLTGREIRGPVRLPSEQEIKDEEMTKNLFVARLCTAALVCLIAIAGYLNLAPVLIEGIGPPFAITNIKLGAMAGLFISGMMHQRIWGLTRFFKVAFPLGMISIGAFIAITGRPLDSWHMFAVLVFDFIAVMQSDEDESALHGLSIALFLAYVVYVFFHTCSVDGIGPQIHLIDHGSDYDLSSQLLCNIVPVLLNLLLIMSYSRDQRRDSKRSRASVELASQVAKALNNFDLEGAQSLLEERPDSEDLPICTHLEQLVDSLRVFRPFLPNYLFPQNVGNDSDPTHGAVSQAMWGKPTCWDSAATAAMRLRDPEYSLNDFRTDVTAAFPEMQLYSMGSRFSSGRTGSEEYQRTLGALYSVYCIARLDIDGKDILSFGVDAQGKAVRATASAGCDPDEKRHMFYKSMDWDRMLELFIRAGLLLRRPVKTGGFVDKDYGTASGPSSDAAVLHKASAPMSPSDRPSIDRAEDQVLATGTTVGSSITAVSGLSMGKRSTGASGIHVGRTRVRVDVERMTAFLALTAIHDVMKNSSLLPTVHAMHAPYHGIGEGDLISDHDVALMYIMEHFPGLLPSFHGLGPAQRAVVFFTQGKMGFNNGWLVQGEAPPGALFSQFKEVITMGGASDSDISFYFAHWLTDLAGAEPFDERPWPGSEKFALKFPLKVLNAFLDSFTYVLQLSFFSEVQVMEEYLLGRWLALGLTAEAVEGCAVASMRLALMAQGFEAAAVAALEALPAQDRDVLAAELARTGAPAQFDGAPAEVRERPAGPALLVYAGGSRAGPAKGGRGARGRGPACARRGVPGGARAVPAGGHAAGGGLHGGGPHRRPEGADAAGDRRQRALALAADLSGRRRCRHEHGDGRVSRRGRASCPHQFARIGITIVFVPLILLRLLLRLLHWSSSSSSSSSSRTVVAAPALQAAEESRSTRHAEQKSARAGARGAAEAWPRAKALSGILAGRRFEVAQQCFRSARGGGGFASWSILPRPSRRLNCQGLSWLTPDRPCPPWSSRSPDGSGPAVLVVYKPAAGCLKWAVTCPCSLTRNERVQHFCPDVSLPCSRAA</sequence>
<comment type="caution">
    <text evidence="3">The sequence shown here is derived from an EMBL/GenBank/DDBJ whole genome shotgun (WGS) entry which is preliminary data.</text>
</comment>